<keyword evidence="6 7" id="KW-0539">Nucleus</keyword>
<dbReference type="PROSITE" id="PS50867">
    <property type="entry name" value="PRE_SET"/>
    <property type="match status" value="1"/>
</dbReference>
<comment type="subcellular location">
    <subcellularLocation>
        <location evidence="1">Chromosome</location>
        <location evidence="1">Centromere</location>
    </subcellularLocation>
    <subcellularLocation>
        <location evidence="7">Nucleus</location>
    </subcellularLocation>
</comment>
<dbReference type="Gene3D" id="2.30.280.10">
    <property type="entry name" value="SRA-YDG"/>
    <property type="match status" value="1"/>
</dbReference>
<keyword evidence="2" id="KW-0158">Chromosome</keyword>
<dbReference type="InterPro" id="IPR046341">
    <property type="entry name" value="SET_dom_sf"/>
</dbReference>
<feature type="domain" description="YDG" evidence="12">
    <location>
        <begin position="78"/>
        <end position="230"/>
    </location>
</feature>
<dbReference type="GO" id="GO:0032259">
    <property type="term" value="P:methylation"/>
    <property type="evidence" value="ECO:0007669"/>
    <property type="project" value="UniProtKB-KW"/>
</dbReference>
<name>A0A1Q3BVU3_CEPFO</name>
<keyword evidence="5" id="KW-0949">S-adenosyl-L-methionine</keyword>
<dbReference type="InterPro" id="IPR007728">
    <property type="entry name" value="Pre-SET_dom"/>
</dbReference>
<accession>A0A1Q3BVU3</accession>
<dbReference type="Pfam" id="PF05033">
    <property type="entry name" value="Pre-SET"/>
    <property type="match status" value="1"/>
</dbReference>
<comment type="caution">
    <text evidence="13">The sequence shown here is derived from an EMBL/GenBank/DDBJ whole genome shotgun (WGS) entry which is preliminary data.</text>
</comment>
<feature type="compositionally biased region" description="Basic and acidic residues" evidence="8">
    <location>
        <begin position="29"/>
        <end position="48"/>
    </location>
</feature>
<dbReference type="EMBL" id="BDDD01000966">
    <property type="protein sequence ID" value="GAV72095.1"/>
    <property type="molecule type" value="Genomic_DNA"/>
</dbReference>
<keyword evidence="4" id="KW-0808">Transferase</keyword>
<dbReference type="Pfam" id="PF00856">
    <property type="entry name" value="SET"/>
    <property type="match status" value="1"/>
</dbReference>
<sequence>MVHSIDEQRRESPRIKTIHAIKKPYYGDDKWRTVKDAGKDEENEERTRVSHSKQKSPRNMGKGVDKRNENLNSERKLCKVPGIQAGHRFYSREEMVAYFHGDRLKGLNNVGLPRGKLERNDYPLPLAMVMVISGEHEDADIPQEFVYTDKGGNNLLDNKDQVKNQILCRGNLALQNNSEQSIPVKVIRKFDCKRSSSGKVYRYDGLYKVNQFWLEKCNSGLTVLNYSLRRLPEQAELKDQIHNALLSKASSKLSRFVCKDISYGKEAICIPATNDYDDVAPAGFEYITSIQVAKNVEIPLDSPGCNCKGSCNDRRSCSCAQLNGSDFPYVLHKGGGRLIKPKDVVFECGPNCGCGPSCVNRTSQQGIKYHLEVYRTLNKGWAVRSRDSIPSGAPVTEYTGILMKTDELDNVSDNDYIFEIDCWQTMNEMDGRERRLGDVSLPTKELVKKNDNKSSESVPEFCIDAGSFGNVARFINHSCEPNLFVQCILSSHQDIRLARVVLFAADDIPAWEELTYDYNYALDSVIGLDGKVKSVPCHCGKADCRKRLY</sequence>
<evidence type="ECO:0000256" key="5">
    <source>
        <dbReference type="ARBA" id="ARBA00022691"/>
    </source>
</evidence>
<dbReference type="GO" id="GO:0000775">
    <property type="term" value="C:chromosome, centromeric region"/>
    <property type="evidence" value="ECO:0007669"/>
    <property type="project" value="UniProtKB-SubCell"/>
</dbReference>
<proteinExistence type="predicted"/>
<gene>
    <name evidence="13" type="ORF">CFOL_v3_15584</name>
</gene>
<dbReference type="PANTHER" id="PTHR45660:SF91">
    <property type="entry name" value="HISTONE-LYSINE N-METHYLTRANSFERASE, H3 LYSINE-9 SPECIFIC SUVH4-LIKE ISOFORM X1"/>
    <property type="match status" value="1"/>
</dbReference>
<evidence type="ECO:0000259" key="11">
    <source>
        <dbReference type="PROSITE" id="PS50868"/>
    </source>
</evidence>
<evidence type="ECO:0000256" key="4">
    <source>
        <dbReference type="ARBA" id="ARBA00022679"/>
    </source>
</evidence>
<evidence type="ECO:0000256" key="3">
    <source>
        <dbReference type="ARBA" id="ARBA00022603"/>
    </source>
</evidence>
<dbReference type="SMART" id="SM00466">
    <property type="entry name" value="SRA"/>
    <property type="match status" value="1"/>
</dbReference>
<feature type="region of interest" description="Disordered" evidence="8">
    <location>
        <begin position="29"/>
        <end position="72"/>
    </location>
</feature>
<protein>
    <submittedName>
        <fullName evidence="13">SET domain-containing protein/YDG_SRA domain-containing protein/Pre-SET domain-containing protein</fullName>
    </submittedName>
</protein>
<dbReference type="GO" id="GO:0042054">
    <property type="term" value="F:histone methyltransferase activity"/>
    <property type="evidence" value="ECO:0007669"/>
    <property type="project" value="InterPro"/>
</dbReference>
<dbReference type="GO" id="GO:0003690">
    <property type="term" value="F:double-stranded DNA binding"/>
    <property type="evidence" value="ECO:0007669"/>
    <property type="project" value="TreeGrafter"/>
</dbReference>
<dbReference type="PANTHER" id="PTHR45660">
    <property type="entry name" value="HISTONE-LYSINE N-METHYLTRANSFERASE SETMAR"/>
    <property type="match status" value="1"/>
</dbReference>
<dbReference type="OrthoDB" id="5792673at2759"/>
<dbReference type="PROSITE" id="PS50280">
    <property type="entry name" value="SET"/>
    <property type="match status" value="1"/>
</dbReference>
<dbReference type="InParanoid" id="A0A1Q3BVU3"/>
<dbReference type="Pfam" id="PF02182">
    <property type="entry name" value="SAD_SRA"/>
    <property type="match status" value="1"/>
</dbReference>
<organism evidence="13 14">
    <name type="scientific">Cephalotus follicularis</name>
    <name type="common">Albany pitcher plant</name>
    <dbReference type="NCBI Taxonomy" id="3775"/>
    <lineage>
        <taxon>Eukaryota</taxon>
        <taxon>Viridiplantae</taxon>
        <taxon>Streptophyta</taxon>
        <taxon>Embryophyta</taxon>
        <taxon>Tracheophyta</taxon>
        <taxon>Spermatophyta</taxon>
        <taxon>Magnoliopsida</taxon>
        <taxon>eudicotyledons</taxon>
        <taxon>Gunneridae</taxon>
        <taxon>Pentapetalae</taxon>
        <taxon>rosids</taxon>
        <taxon>fabids</taxon>
        <taxon>Oxalidales</taxon>
        <taxon>Cephalotaceae</taxon>
        <taxon>Cephalotus</taxon>
    </lineage>
</organism>
<dbReference type="PROSITE" id="PS51015">
    <property type="entry name" value="YDG"/>
    <property type="match status" value="1"/>
</dbReference>
<dbReference type="Proteomes" id="UP000187406">
    <property type="component" value="Unassembled WGS sequence"/>
</dbReference>
<dbReference type="PROSITE" id="PS50868">
    <property type="entry name" value="POST_SET"/>
    <property type="match status" value="1"/>
</dbReference>
<feature type="domain" description="Pre-SET" evidence="10">
    <location>
        <begin position="303"/>
        <end position="366"/>
    </location>
</feature>
<dbReference type="InterPro" id="IPR003616">
    <property type="entry name" value="Post-SET_dom"/>
</dbReference>
<evidence type="ECO:0000256" key="6">
    <source>
        <dbReference type="ARBA" id="ARBA00023242"/>
    </source>
</evidence>
<evidence type="ECO:0000313" key="13">
    <source>
        <dbReference type="EMBL" id="GAV72095.1"/>
    </source>
</evidence>
<feature type="domain" description="SET" evidence="9">
    <location>
        <begin position="369"/>
        <end position="519"/>
    </location>
</feature>
<dbReference type="Gene3D" id="2.170.270.10">
    <property type="entry name" value="SET domain"/>
    <property type="match status" value="1"/>
</dbReference>
<dbReference type="SMART" id="SM00317">
    <property type="entry name" value="SET"/>
    <property type="match status" value="1"/>
</dbReference>
<dbReference type="SUPFAM" id="SSF88697">
    <property type="entry name" value="PUA domain-like"/>
    <property type="match status" value="1"/>
</dbReference>
<feature type="domain" description="Post-SET" evidence="11">
    <location>
        <begin position="533"/>
        <end position="549"/>
    </location>
</feature>
<evidence type="ECO:0000313" key="14">
    <source>
        <dbReference type="Proteomes" id="UP000187406"/>
    </source>
</evidence>
<dbReference type="GO" id="GO:0005634">
    <property type="term" value="C:nucleus"/>
    <property type="evidence" value="ECO:0007669"/>
    <property type="project" value="UniProtKB-SubCell"/>
</dbReference>
<evidence type="ECO:0000256" key="2">
    <source>
        <dbReference type="ARBA" id="ARBA00022454"/>
    </source>
</evidence>
<reference evidence="14" key="1">
    <citation type="submission" date="2016-04" db="EMBL/GenBank/DDBJ databases">
        <title>Cephalotus genome sequencing.</title>
        <authorList>
            <person name="Fukushima K."/>
            <person name="Hasebe M."/>
            <person name="Fang X."/>
        </authorList>
    </citation>
    <scope>NUCLEOTIDE SEQUENCE [LARGE SCALE GENOMIC DNA]</scope>
    <source>
        <strain evidence="14">cv. St1</strain>
    </source>
</reference>
<evidence type="ECO:0000256" key="7">
    <source>
        <dbReference type="PROSITE-ProRule" id="PRU00358"/>
    </source>
</evidence>
<keyword evidence="3" id="KW-0489">Methyltransferase</keyword>
<dbReference type="FunCoup" id="A0A1Q3BVU3">
    <property type="interactions" value="931"/>
</dbReference>
<evidence type="ECO:0000256" key="1">
    <source>
        <dbReference type="ARBA" id="ARBA00004584"/>
    </source>
</evidence>
<evidence type="ECO:0000259" key="10">
    <source>
        <dbReference type="PROSITE" id="PS50867"/>
    </source>
</evidence>
<evidence type="ECO:0000259" key="9">
    <source>
        <dbReference type="PROSITE" id="PS50280"/>
    </source>
</evidence>
<dbReference type="GO" id="GO:0008270">
    <property type="term" value="F:zinc ion binding"/>
    <property type="evidence" value="ECO:0007669"/>
    <property type="project" value="InterPro"/>
</dbReference>
<dbReference type="AlphaFoldDB" id="A0A1Q3BVU3"/>
<dbReference type="InterPro" id="IPR001214">
    <property type="entry name" value="SET_dom"/>
</dbReference>
<dbReference type="SUPFAM" id="SSF82199">
    <property type="entry name" value="SET domain"/>
    <property type="match status" value="1"/>
</dbReference>
<dbReference type="SMART" id="SM00468">
    <property type="entry name" value="PreSET"/>
    <property type="match status" value="1"/>
</dbReference>
<dbReference type="InterPro" id="IPR036987">
    <property type="entry name" value="SRA-YDG_sf"/>
</dbReference>
<dbReference type="InterPro" id="IPR051357">
    <property type="entry name" value="H3K9_HMTase_SUVAR3-9"/>
</dbReference>
<feature type="compositionally biased region" description="Basic and acidic residues" evidence="8">
    <location>
        <begin position="63"/>
        <end position="72"/>
    </location>
</feature>
<dbReference type="InterPro" id="IPR015947">
    <property type="entry name" value="PUA-like_sf"/>
</dbReference>
<evidence type="ECO:0000259" key="12">
    <source>
        <dbReference type="PROSITE" id="PS51015"/>
    </source>
</evidence>
<dbReference type="STRING" id="3775.A0A1Q3BVU3"/>
<dbReference type="InterPro" id="IPR003105">
    <property type="entry name" value="SRA_YDG"/>
</dbReference>
<evidence type="ECO:0000256" key="8">
    <source>
        <dbReference type="SAM" id="MobiDB-lite"/>
    </source>
</evidence>
<keyword evidence="14" id="KW-1185">Reference proteome</keyword>